<keyword evidence="3" id="KW-1185">Reference proteome</keyword>
<feature type="compositionally biased region" description="Low complexity" evidence="1">
    <location>
        <begin position="227"/>
        <end position="240"/>
    </location>
</feature>
<evidence type="ECO:0000256" key="1">
    <source>
        <dbReference type="SAM" id="MobiDB-lite"/>
    </source>
</evidence>
<feature type="region of interest" description="Disordered" evidence="1">
    <location>
        <begin position="108"/>
        <end position="288"/>
    </location>
</feature>
<comment type="caution">
    <text evidence="2">The sequence shown here is derived from an EMBL/GenBank/DDBJ whole genome shotgun (WGS) entry which is preliminary data.</text>
</comment>
<sequence length="342" mass="34157">MPQWRGGLVAVCASSERVMRTLGRNAGYAGLLCGVVLFQVALTAVQAQGAEPGGGAAAAPVGEVAKDAATTDALKDSGPFGGCEPIGMTASGELVFPLDCKKVIKKPAAAPVAEDKPPGDDKTASTDAKPNPPSQAAVDDTPAAAETKAAGEATAQAPATPPESKHPATSDKVGPAQKAAADPVAGSKLATGKAAASASKSATSKAASSKAMPDEPGAGHLTPGTMPPGRAASGRTAAATKDPSVKGGQPAAPKGASEDRGKEAKAGEKGKEASKRTTASDKKPLIVMAKPAAVTTPVAARPQAEETPRLRTAGMPACVQFRSYNPTTRSYRGFDGHVYECK</sequence>
<dbReference type="Proteomes" id="UP001314635">
    <property type="component" value="Unassembled WGS sequence"/>
</dbReference>
<protein>
    <recommendedName>
        <fullName evidence="4">Lectin-like protein BA14k</fullName>
    </recommendedName>
</protein>
<evidence type="ECO:0008006" key="4">
    <source>
        <dbReference type="Google" id="ProtNLM"/>
    </source>
</evidence>
<organism evidence="2 3">
    <name type="scientific">Bradyrhizobium denitrificans</name>
    <dbReference type="NCBI Taxonomy" id="2734912"/>
    <lineage>
        <taxon>Bacteria</taxon>
        <taxon>Pseudomonadati</taxon>
        <taxon>Pseudomonadota</taxon>
        <taxon>Alphaproteobacteria</taxon>
        <taxon>Hyphomicrobiales</taxon>
        <taxon>Nitrobacteraceae</taxon>
        <taxon>Bradyrhizobium</taxon>
    </lineage>
</organism>
<proteinExistence type="predicted"/>
<feature type="compositionally biased region" description="Basic and acidic residues" evidence="1">
    <location>
        <begin position="256"/>
        <end position="284"/>
    </location>
</feature>
<feature type="compositionally biased region" description="Basic and acidic residues" evidence="1">
    <location>
        <begin position="113"/>
        <end position="124"/>
    </location>
</feature>
<reference evidence="3" key="1">
    <citation type="journal article" date="2021" name="ISME J.">
        <title>Evolutionary origin and ecological implication of a unique nif island in free-living Bradyrhizobium lineages.</title>
        <authorList>
            <person name="Tao J."/>
        </authorList>
    </citation>
    <scope>NUCLEOTIDE SEQUENCE [LARGE SCALE GENOMIC DNA]</scope>
    <source>
        <strain evidence="3">SZCCT0094</strain>
    </source>
</reference>
<evidence type="ECO:0000313" key="3">
    <source>
        <dbReference type="Proteomes" id="UP001314635"/>
    </source>
</evidence>
<feature type="compositionally biased region" description="Low complexity" evidence="1">
    <location>
        <begin position="185"/>
        <end position="211"/>
    </location>
</feature>
<name>A0ABS5GE39_9BRAD</name>
<evidence type="ECO:0000313" key="2">
    <source>
        <dbReference type="EMBL" id="MBR1139559.1"/>
    </source>
</evidence>
<accession>A0ABS5GE39</accession>
<gene>
    <name evidence="2" type="ORF">JQ619_27755</name>
</gene>
<feature type="compositionally biased region" description="Low complexity" evidence="1">
    <location>
        <begin position="141"/>
        <end position="158"/>
    </location>
</feature>
<dbReference type="EMBL" id="JAFCLK010000030">
    <property type="protein sequence ID" value="MBR1139559.1"/>
    <property type="molecule type" value="Genomic_DNA"/>
</dbReference>